<dbReference type="PANTHER" id="PTHR42977:SF1">
    <property type="entry name" value="BLR6576 PROTEIN"/>
    <property type="match status" value="1"/>
</dbReference>
<dbReference type="STRING" id="1494590.ATN84_01035"/>
<dbReference type="InterPro" id="IPR029058">
    <property type="entry name" value="AB_hydrolase_fold"/>
</dbReference>
<dbReference type="GO" id="GO:0004301">
    <property type="term" value="F:epoxide hydrolase activity"/>
    <property type="evidence" value="ECO:0007669"/>
    <property type="project" value="TreeGrafter"/>
</dbReference>
<proteinExistence type="predicted"/>
<dbReference type="SUPFAM" id="SSF53474">
    <property type="entry name" value="alpha/beta-Hydrolases"/>
    <property type="match status" value="1"/>
</dbReference>
<dbReference type="EMBL" id="LNTU01000001">
    <property type="protein sequence ID" value="KXF78416.1"/>
    <property type="molecule type" value="Genomic_DNA"/>
</dbReference>
<dbReference type="PANTHER" id="PTHR42977">
    <property type="entry name" value="HYDROLASE-RELATED"/>
    <property type="match status" value="1"/>
</dbReference>
<evidence type="ECO:0000259" key="1">
    <source>
        <dbReference type="Pfam" id="PF00561"/>
    </source>
</evidence>
<dbReference type="Proteomes" id="UP000070107">
    <property type="component" value="Unassembled WGS sequence"/>
</dbReference>
<keyword evidence="2" id="KW-0378">Hydrolase</keyword>
<protein>
    <submittedName>
        <fullName evidence="2">Hydrolase</fullName>
    </submittedName>
</protein>
<reference evidence="2 3" key="1">
    <citation type="submission" date="2015-11" db="EMBL/GenBank/DDBJ databases">
        <title>Draft genome sequence of Paramesorhizobium deserti A-3-E, a strain highly resistant to diverse beta-lactam antibiotics.</title>
        <authorList>
            <person name="Lv R."/>
            <person name="Yang X."/>
            <person name="Fang N."/>
            <person name="Guo J."/>
            <person name="Luo X."/>
            <person name="Peng F."/>
            <person name="Yang R."/>
            <person name="Cui Y."/>
            <person name="Fang C."/>
            <person name="Song Y."/>
        </authorList>
    </citation>
    <scope>NUCLEOTIDE SEQUENCE [LARGE SCALE GENOMIC DNA]</scope>
    <source>
        <strain evidence="2 3">A-3-E</strain>
    </source>
</reference>
<dbReference type="InterPro" id="IPR000073">
    <property type="entry name" value="AB_hydrolase_1"/>
</dbReference>
<dbReference type="OrthoDB" id="9799612at2"/>
<gene>
    <name evidence="2" type="ORF">ATN84_01035</name>
</gene>
<dbReference type="RefSeq" id="WP_068879686.1">
    <property type="nucleotide sequence ID" value="NZ_LNTU01000001.1"/>
</dbReference>
<dbReference type="Pfam" id="PF00561">
    <property type="entry name" value="Abhydrolase_1"/>
    <property type="match status" value="1"/>
</dbReference>
<feature type="domain" description="AB hydrolase-1" evidence="1">
    <location>
        <begin position="28"/>
        <end position="269"/>
    </location>
</feature>
<name>A0A135HYX6_9HYPH</name>
<sequence>MQPAKRQRLRLSGGTELAFVTAGESSNPAILLQHGFPGSADYFRNVMPELSQVAHVIAPDLPGYGASEVLPAPTFPAFGRAISELLDRLAVGPRYIYLHDFGAPVGFDIAMQAPEQVLGLIVQNANAHGTGLGPPWAPVIAYWSHPNPDNEAAATAHFTLEGTRNGYLGGMPPDLAARIPAEVWEEDWRVMQLPGRLDTQRALVRDYGNYVARFGEIAEYLARWQPPSLMLWARHDPFFDLAEILSWMKALPRMEAHILDAGHKLLETHSAPAATLMLDFIRHTRQKAENPESLAELKH</sequence>
<keyword evidence="3" id="KW-1185">Reference proteome</keyword>
<comment type="caution">
    <text evidence="2">The sequence shown here is derived from an EMBL/GenBank/DDBJ whole genome shotgun (WGS) entry which is preliminary data.</text>
</comment>
<dbReference type="Gene3D" id="3.40.50.1820">
    <property type="entry name" value="alpha/beta hydrolase"/>
    <property type="match status" value="1"/>
</dbReference>
<evidence type="ECO:0000313" key="2">
    <source>
        <dbReference type="EMBL" id="KXF78416.1"/>
    </source>
</evidence>
<organism evidence="2 3">
    <name type="scientific">Paramesorhizobium deserti</name>
    <dbReference type="NCBI Taxonomy" id="1494590"/>
    <lineage>
        <taxon>Bacteria</taxon>
        <taxon>Pseudomonadati</taxon>
        <taxon>Pseudomonadota</taxon>
        <taxon>Alphaproteobacteria</taxon>
        <taxon>Hyphomicrobiales</taxon>
        <taxon>Phyllobacteriaceae</taxon>
        <taxon>Paramesorhizobium</taxon>
    </lineage>
</organism>
<dbReference type="InterPro" id="IPR051340">
    <property type="entry name" value="Haloalkane_dehalogenase"/>
</dbReference>
<dbReference type="AlphaFoldDB" id="A0A135HYX6"/>
<evidence type="ECO:0000313" key="3">
    <source>
        <dbReference type="Proteomes" id="UP000070107"/>
    </source>
</evidence>
<accession>A0A135HYX6</accession>